<keyword evidence="3" id="KW-0663">Pyridoxal phosphate</keyword>
<dbReference type="InterPro" id="IPR039429">
    <property type="entry name" value="SHMT-like_dom"/>
</dbReference>
<dbReference type="InterPro" id="IPR049943">
    <property type="entry name" value="Ser_HO-MeTrfase-like"/>
</dbReference>
<dbReference type="Pfam" id="PF20431">
    <property type="entry name" value="E_motif"/>
    <property type="match status" value="1"/>
</dbReference>
<dbReference type="PANTHER" id="PTHR11680:SF63">
    <property type="entry name" value="SERINE HYDROXYMETHYLTRANSFERASE 3, CHLOROPLASTIC"/>
    <property type="match status" value="1"/>
</dbReference>
<evidence type="ECO:0000313" key="6">
    <source>
        <dbReference type="EMBL" id="KAF6169488.1"/>
    </source>
</evidence>
<dbReference type="EMBL" id="JACGCM010000658">
    <property type="protein sequence ID" value="KAF6169488.1"/>
    <property type="molecule type" value="Genomic_DNA"/>
</dbReference>
<dbReference type="Pfam" id="PF00464">
    <property type="entry name" value="SHMT"/>
    <property type="match status" value="1"/>
</dbReference>
<evidence type="ECO:0000256" key="3">
    <source>
        <dbReference type="ARBA" id="ARBA00022898"/>
    </source>
</evidence>
<dbReference type="Proteomes" id="UP000541444">
    <property type="component" value="Unassembled WGS sequence"/>
</dbReference>
<evidence type="ECO:0000259" key="5">
    <source>
        <dbReference type="Pfam" id="PF00464"/>
    </source>
</evidence>
<dbReference type="PANTHER" id="PTHR11680">
    <property type="entry name" value="SERINE HYDROXYMETHYLTRANSFERASE"/>
    <property type="match status" value="1"/>
</dbReference>
<dbReference type="OrthoDB" id="637682at2759"/>
<dbReference type="GO" id="GO:0030170">
    <property type="term" value="F:pyridoxal phosphate binding"/>
    <property type="evidence" value="ECO:0007669"/>
    <property type="project" value="TreeGrafter"/>
</dbReference>
<dbReference type="SUPFAM" id="SSF53383">
    <property type="entry name" value="PLP-dependent transferases"/>
    <property type="match status" value="1"/>
</dbReference>
<dbReference type="GO" id="GO:0035999">
    <property type="term" value="P:tetrahydrofolate interconversion"/>
    <property type="evidence" value="ECO:0007669"/>
    <property type="project" value="UniProtKB-UniPathway"/>
</dbReference>
<evidence type="ECO:0000256" key="1">
    <source>
        <dbReference type="ARBA" id="ARBA00001528"/>
    </source>
</evidence>
<comment type="caution">
    <text evidence="6">The sequence shown here is derived from an EMBL/GenBank/DDBJ whole genome shotgun (WGS) entry which is preliminary data.</text>
</comment>
<feature type="region of interest" description="Disordered" evidence="4">
    <location>
        <begin position="389"/>
        <end position="441"/>
    </location>
</feature>
<dbReference type="UniPathway" id="UPA00193"/>
<dbReference type="InterPro" id="IPR046848">
    <property type="entry name" value="E_motif"/>
</dbReference>
<comment type="cofactor">
    <cofactor evidence="2">
        <name>pyridoxal 5'-phosphate</name>
        <dbReference type="ChEBI" id="CHEBI:597326"/>
    </cofactor>
</comment>
<evidence type="ECO:0000256" key="2">
    <source>
        <dbReference type="ARBA" id="ARBA00001933"/>
    </source>
</evidence>
<dbReference type="AlphaFoldDB" id="A0A7J7NRD9"/>
<reference evidence="6 7" key="1">
    <citation type="journal article" date="2020" name="IScience">
        <title>Genome Sequencing of the Endangered Kingdonia uniflora (Circaeasteraceae, Ranunculales) Reveals Potential Mechanisms of Evolutionary Specialization.</title>
        <authorList>
            <person name="Sun Y."/>
            <person name="Deng T."/>
            <person name="Zhang A."/>
            <person name="Moore M.J."/>
            <person name="Landis J.B."/>
            <person name="Lin N."/>
            <person name="Zhang H."/>
            <person name="Zhang X."/>
            <person name="Huang J."/>
            <person name="Zhang X."/>
            <person name="Sun H."/>
            <person name="Wang H."/>
        </authorList>
    </citation>
    <scope>NUCLEOTIDE SEQUENCE [LARGE SCALE GENOMIC DNA]</scope>
    <source>
        <strain evidence="6">TB1705</strain>
        <tissue evidence="6">Leaf</tissue>
    </source>
</reference>
<organism evidence="6 7">
    <name type="scientific">Kingdonia uniflora</name>
    <dbReference type="NCBI Taxonomy" id="39325"/>
    <lineage>
        <taxon>Eukaryota</taxon>
        <taxon>Viridiplantae</taxon>
        <taxon>Streptophyta</taxon>
        <taxon>Embryophyta</taxon>
        <taxon>Tracheophyta</taxon>
        <taxon>Spermatophyta</taxon>
        <taxon>Magnoliopsida</taxon>
        <taxon>Ranunculales</taxon>
        <taxon>Circaeasteraceae</taxon>
        <taxon>Kingdonia</taxon>
    </lineage>
</organism>
<dbReference type="InterPro" id="IPR015424">
    <property type="entry name" value="PyrdxlP-dep_Trfase"/>
</dbReference>
<dbReference type="GO" id="GO:0004372">
    <property type="term" value="F:glycine hydroxymethyltransferase activity"/>
    <property type="evidence" value="ECO:0007669"/>
    <property type="project" value="UniProtKB-EC"/>
</dbReference>
<protein>
    <recommendedName>
        <fullName evidence="5">Serine hydroxymethyltransferase-like domain-containing protein</fullName>
    </recommendedName>
</protein>
<evidence type="ECO:0000313" key="7">
    <source>
        <dbReference type="Proteomes" id="UP000541444"/>
    </source>
</evidence>
<dbReference type="GO" id="GO:0005739">
    <property type="term" value="C:mitochondrion"/>
    <property type="evidence" value="ECO:0007669"/>
    <property type="project" value="TreeGrafter"/>
</dbReference>
<sequence length="441" mass="49693">MVEDTDEETQDEEEDEYVLAYFKDQIIKDTDEETQDEEGDEIHMNIKLASYVGDNLISKIKPIEAAMGYFTLLSNAYASADRWVDVANVGQKMLEMGVKKPPGHNYPGIAVWVGITASERSMEKRIIPRWTVLQGLLSKGLLIKNKLNIGSSLKVSDSSFIKLYMIKYEKEAPELLNVYKKVMPYGTGCKASLSNFEANSNYKIADVVGAFLMMDMAHISGLVVASVVANSFEYYDVVTTKHTRTLFIVGILHKSELESAICFSKCGEWQNLRSKSMTRLGKPATNSHANYRFNQRYNYRFRRCDHRAGYLVGRLVFWGDLWSPNHPPSAATVPYHPPRKHGPPLQPRQSIIGMGKMGREDQGYWGGSGDHGDNNMCFEDRWLPKKAKRGGEDGLRGGHLSLQKVLCPRPSESAEHKEDVTETESHQEAPDREGMLPTDIV</sequence>
<dbReference type="Gene3D" id="3.40.640.10">
    <property type="entry name" value="Type I PLP-dependent aspartate aminotransferase-like (Major domain)"/>
    <property type="match status" value="1"/>
</dbReference>
<feature type="compositionally biased region" description="Basic and acidic residues" evidence="4">
    <location>
        <begin position="412"/>
        <end position="434"/>
    </location>
</feature>
<gene>
    <name evidence="6" type="ORF">GIB67_004769</name>
</gene>
<dbReference type="InterPro" id="IPR015421">
    <property type="entry name" value="PyrdxlP-dep_Trfase_major"/>
</dbReference>
<accession>A0A7J7NRD9</accession>
<evidence type="ECO:0000256" key="4">
    <source>
        <dbReference type="SAM" id="MobiDB-lite"/>
    </source>
</evidence>
<comment type="catalytic activity">
    <reaction evidence="1">
        <text>(6R)-5,10-methylene-5,6,7,8-tetrahydrofolate + glycine + H2O = (6S)-5,6,7,8-tetrahydrofolate + L-serine</text>
        <dbReference type="Rhea" id="RHEA:15481"/>
        <dbReference type="ChEBI" id="CHEBI:15377"/>
        <dbReference type="ChEBI" id="CHEBI:15636"/>
        <dbReference type="ChEBI" id="CHEBI:33384"/>
        <dbReference type="ChEBI" id="CHEBI:57305"/>
        <dbReference type="ChEBI" id="CHEBI:57453"/>
        <dbReference type="EC" id="2.1.2.1"/>
    </reaction>
</comment>
<dbReference type="GO" id="GO:0019264">
    <property type="term" value="P:glycine biosynthetic process from serine"/>
    <property type="evidence" value="ECO:0007669"/>
    <property type="project" value="TreeGrafter"/>
</dbReference>
<proteinExistence type="predicted"/>
<name>A0A7J7NRD9_9MAGN</name>
<feature type="domain" description="Serine hydroxymethyltransferase-like" evidence="5">
    <location>
        <begin position="165"/>
        <end position="246"/>
    </location>
</feature>
<keyword evidence="7" id="KW-1185">Reference proteome</keyword>